<dbReference type="EC" id="2.7.7.65" evidence="1"/>
<dbReference type="PROSITE" id="PS50887">
    <property type="entry name" value="GGDEF"/>
    <property type="match status" value="1"/>
</dbReference>
<feature type="transmembrane region" description="Helical" evidence="3">
    <location>
        <begin position="6"/>
        <end position="27"/>
    </location>
</feature>
<dbReference type="InterPro" id="IPR043128">
    <property type="entry name" value="Rev_trsase/Diguanyl_cyclase"/>
</dbReference>
<feature type="domain" description="GGDEF" evidence="4">
    <location>
        <begin position="254"/>
        <end position="388"/>
    </location>
</feature>
<gene>
    <name evidence="5" type="ORF">GCM10007414_00040</name>
</gene>
<feature type="transmembrane region" description="Helical" evidence="3">
    <location>
        <begin position="119"/>
        <end position="137"/>
    </location>
</feature>
<dbReference type="SMART" id="SM00267">
    <property type="entry name" value="GGDEF"/>
    <property type="match status" value="1"/>
</dbReference>
<protein>
    <recommendedName>
        <fullName evidence="1">diguanylate cyclase</fullName>
        <ecNumber evidence="1">2.7.7.65</ecNumber>
    </recommendedName>
</protein>
<dbReference type="InterPro" id="IPR050469">
    <property type="entry name" value="Diguanylate_Cyclase"/>
</dbReference>
<feature type="transmembrane region" description="Helical" evidence="3">
    <location>
        <begin position="65"/>
        <end position="83"/>
    </location>
</feature>
<dbReference type="CDD" id="cd01949">
    <property type="entry name" value="GGDEF"/>
    <property type="match status" value="1"/>
</dbReference>
<dbReference type="Pfam" id="PF00990">
    <property type="entry name" value="GGDEF"/>
    <property type="match status" value="1"/>
</dbReference>
<accession>A0ABQ1HVD2</accession>
<reference evidence="6" key="1">
    <citation type="journal article" date="2019" name="Int. J. Syst. Evol. Microbiol.">
        <title>The Global Catalogue of Microorganisms (GCM) 10K type strain sequencing project: providing services to taxonomists for standard genome sequencing and annotation.</title>
        <authorList>
            <consortium name="The Broad Institute Genomics Platform"/>
            <consortium name="The Broad Institute Genome Sequencing Center for Infectious Disease"/>
            <person name="Wu L."/>
            <person name="Ma J."/>
        </authorList>
    </citation>
    <scope>NUCLEOTIDE SEQUENCE [LARGE SCALE GENOMIC DNA]</scope>
    <source>
        <strain evidence="6">CGMCC 1.10131</strain>
    </source>
</reference>
<evidence type="ECO:0000259" key="4">
    <source>
        <dbReference type="PROSITE" id="PS50887"/>
    </source>
</evidence>
<dbReference type="InterPro" id="IPR029787">
    <property type="entry name" value="Nucleotide_cyclase"/>
</dbReference>
<name>A0ABQ1HVD2_9ALTE</name>
<feature type="transmembrane region" description="Helical" evidence="3">
    <location>
        <begin position="196"/>
        <end position="214"/>
    </location>
</feature>
<organism evidence="5 6">
    <name type="scientific">Agarivorans gilvus</name>
    <dbReference type="NCBI Taxonomy" id="680279"/>
    <lineage>
        <taxon>Bacteria</taxon>
        <taxon>Pseudomonadati</taxon>
        <taxon>Pseudomonadota</taxon>
        <taxon>Gammaproteobacteria</taxon>
        <taxon>Alteromonadales</taxon>
        <taxon>Alteromonadaceae</taxon>
        <taxon>Agarivorans</taxon>
    </lineage>
</organism>
<feature type="transmembrane region" description="Helical" evidence="3">
    <location>
        <begin position="157"/>
        <end position="176"/>
    </location>
</feature>
<dbReference type="SUPFAM" id="SSF55073">
    <property type="entry name" value="Nucleotide cyclase"/>
    <property type="match status" value="1"/>
</dbReference>
<dbReference type="EMBL" id="BMDY01000001">
    <property type="protein sequence ID" value="GGA91457.1"/>
    <property type="molecule type" value="Genomic_DNA"/>
</dbReference>
<evidence type="ECO:0000256" key="3">
    <source>
        <dbReference type="SAM" id="Phobius"/>
    </source>
</evidence>
<dbReference type="Gene3D" id="3.30.70.270">
    <property type="match status" value="1"/>
</dbReference>
<keyword evidence="3" id="KW-1133">Transmembrane helix</keyword>
<dbReference type="Proteomes" id="UP000651977">
    <property type="component" value="Unassembled WGS sequence"/>
</dbReference>
<evidence type="ECO:0000256" key="1">
    <source>
        <dbReference type="ARBA" id="ARBA00012528"/>
    </source>
</evidence>
<keyword evidence="3" id="KW-0472">Membrane</keyword>
<evidence type="ECO:0000313" key="6">
    <source>
        <dbReference type="Proteomes" id="UP000651977"/>
    </source>
</evidence>
<proteinExistence type="predicted"/>
<keyword evidence="3" id="KW-0812">Transmembrane</keyword>
<feature type="transmembrane region" description="Helical" evidence="3">
    <location>
        <begin position="95"/>
        <end position="113"/>
    </location>
</feature>
<comment type="catalytic activity">
    <reaction evidence="2">
        <text>2 GTP = 3',3'-c-di-GMP + 2 diphosphate</text>
        <dbReference type="Rhea" id="RHEA:24898"/>
        <dbReference type="ChEBI" id="CHEBI:33019"/>
        <dbReference type="ChEBI" id="CHEBI:37565"/>
        <dbReference type="ChEBI" id="CHEBI:58805"/>
        <dbReference type="EC" id="2.7.7.65"/>
    </reaction>
</comment>
<dbReference type="NCBIfam" id="TIGR00254">
    <property type="entry name" value="GGDEF"/>
    <property type="match status" value="1"/>
</dbReference>
<dbReference type="PANTHER" id="PTHR45138">
    <property type="entry name" value="REGULATORY COMPONENTS OF SENSORY TRANSDUCTION SYSTEM"/>
    <property type="match status" value="1"/>
</dbReference>
<dbReference type="InterPro" id="IPR000160">
    <property type="entry name" value="GGDEF_dom"/>
</dbReference>
<keyword evidence="6" id="KW-1185">Reference proteome</keyword>
<evidence type="ECO:0000256" key="2">
    <source>
        <dbReference type="ARBA" id="ARBA00034247"/>
    </source>
</evidence>
<evidence type="ECO:0000313" key="5">
    <source>
        <dbReference type="EMBL" id="GGA91457.1"/>
    </source>
</evidence>
<sequence>MMLDIKTVFFILASSHLIGAVVLMFLAHSYTEIAGIKEWAIGRTLVAAALCFYMSRLAIPVELSVFLGNGLLCLGLYSALRGNCKVVARAPQISLKQFALLLLLLLAVLMYWTIINYSYVYRVSLMSLVTTAFMLLLIDSIRPRSKQQRSLGKRLLIFSYATQALSESSKALALLFSTQPENHLFTAQSVTALPMFIAACASIITTVGYFALVVETLNKRLIALSDIDSLTQTLNRRALLEKAKVLVEQQKPPYQTAILFIDIDNFKLINDTHGHASGDCVLQQVANTLAQQLGEAPLLARFGGEEFVVILPDTSEKLALAIGENIRSAIEAMTPVLTAIGRVTCSVGVTTSAQKQNADLFFALLHEADSAMYHAKQNGKNRVSLYKPKMKRVKQEQQQSPLEVNLEL</sequence>
<comment type="caution">
    <text evidence="5">The sequence shown here is derived from an EMBL/GenBank/DDBJ whole genome shotgun (WGS) entry which is preliminary data.</text>
</comment>
<dbReference type="PANTHER" id="PTHR45138:SF9">
    <property type="entry name" value="DIGUANYLATE CYCLASE DGCM-RELATED"/>
    <property type="match status" value="1"/>
</dbReference>